<proteinExistence type="predicted"/>
<protein>
    <submittedName>
        <fullName evidence="2">Uncharacterized protein</fullName>
    </submittedName>
</protein>
<keyword evidence="1" id="KW-0472">Membrane</keyword>
<accession>A0A3P8B7W2</accession>
<name>A0A3P8B7W2_9BILA</name>
<reference evidence="2 3" key="1">
    <citation type="submission" date="2018-11" db="EMBL/GenBank/DDBJ databases">
        <authorList>
            <consortium name="Pathogen Informatics"/>
        </authorList>
    </citation>
    <scope>NUCLEOTIDE SEQUENCE [LARGE SCALE GENOMIC DNA]</scope>
</reference>
<keyword evidence="1" id="KW-1133">Transmembrane helix</keyword>
<gene>
    <name evidence="2" type="ORF">SBAD_LOCUS7503</name>
</gene>
<keyword evidence="1" id="KW-0812">Transmembrane</keyword>
<evidence type="ECO:0000256" key="1">
    <source>
        <dbReference type="SAM" id="Phobius"/>
    </source>
</evidence>
<dbReference type="Proteomes" id="UP000270296">
    <property type="component" value="Unassembled WGS sequence"/>
</dbReference>
<dbReference type="EMBL" id="UZAM01010686">
    <property type="protein sequence ID" value="VDP13340.1"/>
    <property type="molecule type" value="Genomic_DNA"/>
</dbReference>
<sequence>MKAGSQEETPRSGKIPIRIPFLADEKVDLKRLESEGKLFEYGDQLIRFRPSYHDYPYEELIHSHRRRTCMLFIIAGMVFPCAVVFLIYYVKRLCQRSRLTHGPILISQLTDEDERIIKHCAERLRRSSKGTDREPMLKVRQNPLDEFLEYNDSVSTDHLMPKESALRRDIV</sequence>
<evidence type="ECO:0000313" key="3">
    <source>
        <dbReference type="Proteomes" id="UP000270296"/>
    </source>
</evidence>
<feature type="transmembrane region" description="Helical" evidence="1">
    <location>
        <begin position="69"/>
        <end position="90"/>
    </location>
</feature>
<keyword evidence="3" id="KW-1185">Reference proteome</keyword>
<dbReference type="AlphaFoldDB" id="A0A3P8B7W2"/>
<evidence type="ECO:0000313" key="2">
    <source>
        <dbReference type="EMBL" id="VDP13340.1"/>
    </source>
</evidence>
<organism evidence="2 3">
    <name type="scientific">Soboliphyme baturini</name>
    <dbReference type="NCBI Taxonomy" id="241478"/>
    <lineage>
        <taxon>Eukaryota</taxon>
        <taxon>Metazoa</taxon>
        <taxon>Ecdysozoa</taxon>
        <taxon>Nematoda</taxon>
        <taxon>Enoplea</taxon>
        <taxon>Dorylaimia</taxon>
        <taxon>Dioctophymatida</taxon>
        <taxon>Dioctophymatoidea</taxon>
        <taxon>Soboliphymatidae</taxon>
        <taxon>Soboliphyme</taxon>
    </lineage>
</organism>